<protein>
    <submittedName>
        <fullName evidence="2">Flavodoxin</fullName>
    </submittedName>
</protein>
<dbReference type="InterPro" id="IPR029039">
    <property type="entry name" value="Flavoprotein-like_sf"/>
</dbReference>
<dbReference type="Gene3D" id="3.40.50.360">
    <property type="match status" value="1"/>
</dbReference>
<organism evidence="2 3">
    <name type="scientific">Paenarthrobacter nicotinovorans</name>
    <name type="common">Arthrobacter nicotinovorans</name>
    <dbReference type="NCBI Taxonomy" id="29320"/>
    <lineage>
        <taxon>Bacteria</taxon>
        <taxon>Bacillati</taxon>
        <taxon>Actinomycetota</taxon>
        <taxon>Actinomycetes</taxon>
        <taxon>Micrococcales</taxon>
        <taxon>Micrococcaceae</taxon>
        <taxon>Paenarthrobacter</taxon>
    </lineage>
</organism>
<evidence type="ECO:0000313" key="2">
    <source>
        <dbReference type="EMBL" id="MDQ0104057.1"/>
    </source>
</evidence>
<dbReference type="SUPFAM" id="SSF52218">
    <property type="entry name" value="Flavoproteins"/>
    <property type="match status" value="1"/>
</dbReference>
<sequence length="155" mass="16225">MKALIVYDSAYGNTKAIAEAVASGLGTANASTVPVARFRRADLSVGDLLVVGSPINGWRPTPKTMETLTAVESEGLMGVLAAAFDTRVKLFIHGDAAGKISRHLKKAGATPVSKPMPFYVGGTEGPLLPGETDRAKTWGAQLLSLMKSQAAKRSQ</sequence>
<dbReference type="Pfam" id="PF00258">
    <property type="entry name" value="Flavodoxin_1"/>
    <property type="match status" value="1"/>
</dbReference>
<evidence type="ECO:0000313" key="3">
    <source>
        <dbReference type="Proteomes" id="UP001244563"/>
    </source>
</evidence>
<dbReference type="EMBL" id="JAUSSW010000013">
    <property type="protein sequence ID" value="MDQ0104057.1"/>
    <property type="molecule type" value="Genomic_DNA"/>
</dbReference>
<comment type="caution">
    <text evidence="2">The sequence shown here is derived from an EMBL/GenBank/DDBJ whole genome shotgun (WGS) entry which is preliminary data.</text>
</comment>
<dbReference type="InterPro" id="IPR001226">
    <property type="entry name" value="Flavodoxin_CS"/>
</dbReference>
<dbReference type="PROSITE" id="PS00201">
    <property type="entry name" value="FLAVODOXIN"/>
    <property type="match status" value="1"/>
</dbReference>
<dbReference type="RefSeq" id="WP_018778537.1">
    <property type="nucleotide sequence ID" value="NZ_BMRR01000002.1"/>
</dbReference>
<reference evidence="2 3" key="1">
    <citation type="submission" date="2023-07" db="EMBL/GenBank/DDBJ databases">
        <title>Sorghum-associated microbial communities from plants grown in Nebraska, USA.</title>
        <authorList>
            <person name="Schachtman D."/>
        </authorList>
    </citation>
    <scope>NUCLEOTIDE SEQUENCE [LARGE SCALE GENOMIC DNA]</scope>
    <source>
        <strain evidence="2 3">CC523</strain>
    </source>
</reference>
<dbReference type="InterPro" id="IPR008254">
    <property type="entry name" value="Flavodoxin/NO_synth"/>
</dbReference>
<accession>A0ABT9TU37</accession>
<feature type="domain" description="Flavodoxin-like" evidence="1">
    <location>
        <begin position="3"/>
        <end position="143"/>
    </location>
</feature>
<dbReference type="Proteomes" id="UP001244563">
    <property type="component" value="Unassembled WGS sequence"/>
</dbReference>
<name>A0ABT9TU37_PAENI</name>
<proteinExistence type="predicted"/>
<keyword evidence="3" id="KW-1185">Reference proteome</keyword>
<dbReference type="GeneID" id="84018000"/>
<gene>
    <name evidence="2" type="ORF">J2T10_003730</name>
</gene>
<dbReference type="PROSITE" id="PS50902">
    <property type="entry name" value="FLAVODOXIN_LIKE"/>
    <property type="match status" value="1"/>
</dbReference>
<evidence type="ECO:0000259" key="1">
    <source>
        <dbReference type="PROSITE" id="PS50902"/>
    </source>
</evidence>